<evidence type="ECO:0000313" key="2">
    <source>
        <dbReference type="EMBL" id="MDR6891657.1"/>
    </source>
</evidence>
<proteinExistence type="predicted"/>
<sequence length="158" mass="17320">MSTSESADAMTAGARLERLLVVVDSLREHCTWTREQTHASIAPYALEEAEEVQEAVRDLDAGEGTAGELAAELGDLLFQVVLHARISQDSPDPALRFTVDDVLDALTSKLVRRSPHVFAPDGALRPVDLPREEIERRWEEIKAEERAGGAHNIPSGLD</sequence>
<dbReference type="EC" id="3.6.1.66" evidence="2"/>
<dbReference type="AlphaFoldDB" id="A0AAE3YG75"/>
<dbReference type="Proteomes" id="UP001247307">
    <property type="component" value="Unassembled WGS sequence"/>
</dbReference>
<organism evidence="2 3">
    <name type="scientific">Falsarthrobacter nasiphocae</name>
    <dbReference type="NCBI Taxonomy" id="189863"/>
    <lineage>
        <taxon>Bacteria</taxon>
        <taxon>Bacillati</taxon>
        <taxon>Actinomycetota</taxon>
        <taxon>Actinomycetes</taxon>
        <taxon>Micrococcales</taxon>
        <taxon>Micrococcaceae</taxon>
        <taxon>Falsarthrobacter</taxon>
    </lineage>
</organism>
<dbReference type="InterPro" id="IPR004518">
    <property type="entry name" value="MazG-like_dom"/>
</dbReference>
<dbReference type="InterPro" id="IPR048015">
    <property type="entry name" value="NTP-PPase_MazG-like_N"/>
</dbReference>
<keyword evidence="3" id="KW-1185">Reference proteome</keyword>
<dbReference type="RefSeq" id="WP_309849672.1">
    <property type="nucleotide sequence ID" value="NZ_BAAAIU010000045.1"/>
</dbReference>
<evidence type="ECO:0000259" key="1">
    <source>
        <dbReference type="Pfam" id="PF03819"/>
    </source>
</evidence>
<dbReference type="GO" id="GO:0046061">
    <property type="term" value="P:dATP catabolic process"/>
    <property type="evidence" value="ECO:0007669"/>
    <property type="project" value="TreeGrafter"/>
</dbReference>
<keyword evidence="2" id="KW-0378">Hydrolase</keyword>
<dbReference type="GO" id="GO:0036220">
    <property type="term" value="F:ITP diphosphatase activity"/>
    <property type="evidence" value="ECO:0007669"/>
    <property type="project" value="UniProtKB-EC"/>
</dbReference>
<dbReference type="EMBL" id="JAVDUI010000001">
    <property type="protein sequence ID" value="MDR6891657.1"/>
    <property type="molecule type" value="Genomic_DNA"/>
</dbReference>
<feature type="domain" description="NTP pyrophosphohydrolase MazG-like" evidence="1">
    <location>
        <begin position="36"/>
        <end position="118"/>
    </location>
</feature>
<dbReference type="CDD" id="cd11528">
    <property type="entry name" value="NTP-PPase_MazG_Nterm"/>
    <property type="match status" value="1"/>
</dbReference>
<gene>
    <name evidence="2" type="ORF">J2S35_000597</name>
</gene>
<dbReference type="InterPro" id="IPR011551">
    <property type="entry name" value="NTP_PyrPHydrolase_MazG"/>
</dbReference>
<dbReference type="PANTHER" id="PTHR30522">
    <property type="entry name" value="NUCLEOSIDE TRIPHOSPHATE PYROPHOSPHOHYDROLASE"/>
    <property type="match status" value="1"/>
</dbReference>
<dbReference type="GO" id="GO:0046081">
    <property type="term" value="P:dUTP catabolic process"/>
    <property type="evidence" value="ECO:0007669"/>
    <property type="project" value="TreeGrafter"/>
</dbReference>
<dbReference type="SUPFAM" id="SSF101386">
    <property type="entry name" value="all-alpha NTP pyrophosphatases"/>
    <property type="match status" value="1"/>
</dbReference>
<dbReference type="Gene3D" id="1.10.287.1080">
    <property type="entry name" value="MazG-like"/>
    <property type="match status" value="1"/>
</dbReference>
<dbReference type="GO" id="GO:0046047">
    <property type="term" value="P:TTP catabolic process"/>
    <property type="evidence" value="ECO:0007669"/>
    <property type="project" value="TreeGrafter"/>
</dbReference>
<dbReference type="Pfam" id="PF03819">
    <property type="entry name" value="MazG"/>
    <property type="match status" value="1"/>
</dbReference>
<dbReference type="GO" id="GO:0046052">
    <property type="term" value="P:UTP catabolic process"/>
    <property type="evidence" value="ECO:0007669"/>
    <property type="project" value="TreeGrafter"/>
</dbReference>
<reference evidence="2" key="1">
    <citation type="submission" date="2023-07" db="EMBL/GenBank/DDBJ databases">
        <title>Sequencing the genomes of 1000 actinobacteria strains.</title>
        <authorList>
            <person name="Klenk H.-P."/>
        </authorList>
    </citation>
    <scope>NUCLEOTIDE SEQUENCE</scope>
    <source>
        <strain evidence="2">DSM 13988</strain>
    </source>
</reference>
<dbReference type="PANTHER" id="PTHR30522:SF0">
    <property type="entry name" value="NUCLEOSIDE TRIPHOSPHATE PYROPHOSPHOHYDROLASE"/>
    <property type="match status" value="1"/>
</dbReference>
<comment type="caution">
    <text evidence="2">The sequence shown here is derived from an EMBL/GenBank/DDBJ whole genome shotgun (WGS) entry which is preliminary data.</text>
</comment>
<dbReference type="GO" id="GO:0006203">
    <property type="term" value="P:dGTP catabolic process"/>
    <property type="evidence" value="ECO:0007669"/>
    <property type="project" value="TreeGrafter"/>
</dbReference>
<evidence type="ECO:0000313" key="3">
    <source>
        <dbReference type="Proteomes" id="UP001247307"/>
    </source>
</evidence>
<protein>
    <submittedName>
        <fullName evidence="2">XTP/dITP diphosphohydrolase</fullName>
        <ecNumber evidence="2">3.6.1.66</ecNumber>
    </submittedName>
</protein>
<dbReference type="GO" id="GO:0046076">
    <property type="term" value="P:dTTP catabolic process"/>
    <property type="evidence" value="ECO:0007669"/>
    <property type="project" value="TreeGrafter"/>
</dbReference>
<name>A0AAE3YG75_9MICC</name>
<accession>A0AAE3YG75</accession>